<evidence type="ECO:0000313" key="3">
    <source>
        <dbReference type="EMBL" id="AMR81986.1"/>
    </source>
</evidence>
<dbReference type="InterPro" id="IPR029058">
    <property type="entry name" value="AB_hydrolase_fold"/>
</dbReference>
<dbReference type="SUPFAM" id="SSF53474">
    <property type="entry name" value="alpha/beta-Hydrolases"/>
    <property type="match status" value="1"/>
</dbReference>
<keyword evidence="2" id="KW-0378">Hydrolase</keyword>
<protein>
    <submittedName>
        <fullName evidence="3">Poly(3-hydroxybutyrate) depolymerase</fullName>
    </submittedName>
</protein>
<dbReference type="Pfam" id="PF10503">
    <property type="entry name" value="Esterase_PHB"/>
    <property type="match status" value="1"/>
</dbReference>
<evidence type="ECO:0000256" key="1">
    <source>
        <dbReference type="ARBA" id="ARBA00022729"/>
    </source>
</evidence>
<dbReference type="RefSeq" id="WP_062803773.1">
    <property type="nucleotide sequence ID" value="NZ_CP014845.1"/>
</dbReference>
<evidence type="ECO:0000313" key="4">
    <source>
        <dbReference type="Proteomes" id="UP000075238"/>
    </source>
</evidence>
<dbReference type="GO" id="GO:0016787">
    <property type="term" value="F:hydrolase activity"/>
    <property type="evidence" value="ECO:0007669"/>
    <property type="project" value="UniProtKB-KW"/>
</dbReference>
<proteinExistence type="predicted"/>
<reference evidence="3 4" key="1">
    <citation type="submission" date="2016-03" db="EMBL/GenBank/DDBJ databases">
        <title>Complete genome sequence of a novel chlorpyrifos degrading bacterium, Cupriavidus nantongensis sp. X1.</title>
        <authorList>
            <person name="Fang L."/>
        </authorList>
    </citation>
    <scope>NUCLEOTIDE SEQUENCE [LARGE SCALE GENOMIC DNA]</scope>
    <source>
        <strain evidence="3 4">X1</strain>
    </source>
</reference>
<dbReference type="EMBL" id="CP014845">
    <property type="protein sequence ID" value="AMR81986.1"/>
    <property type="molecule type" value="Genomic_DNA"/>
</dbReference>
<gene>
    <name evidence="3" type="ORF">A2G96_30105</name>
</gene>
<dbReference type="InterPro" id="IPR010126">
    <property type="entry name" value="Esterase_phb"/>
</dbReference>
<dbReference type="GO" id="GO:0005576">
    <property type="term" value="C:extracellular region"/>
    <property type="evidence" value="ECO:0007669"/>
    <property type="project" value="InterPro"/>
</dbReference>
<dbReference type="PANTHER" id="PTHR43037">
    <property type="entry name" value="UNNAMED PRODUCT-RELATED"/>
    <property type="match status" value="1"/>
</dbReference>
<dbReference type="InterPro" id="IPR050955">
    <property type="entry name" value="Plant_Biomass_Hydrol_Est"/>
</dbReference>
<evidence type="ECO:0000256" key="2">
    <source>
        <dbReference type="ARBA" id="ARBA00022801"/>
    </source>
</evidence>
<dbReference type="KEGG" id="cnan:A2G96_30105"/>
<keyword evidence="1" id="KW-0732">Signal</keyword>
<dbReference type="Proteomes" id="UP000075238">
    <property type="component" value="Chromosome 2"/>
</dbReference>
<keyword evidence="4" id="KW-1185">Reference proteome</keyword>
<dbReference type="Gene3D" id="3.40.50.1820">
    <property type="entry name" value="alpha/beta hydrolase"/>
    <property type="match status" value="1"/>
</dbReference>
<sequence>MPRSPGAKLWSTLNKTASRHARQMQRAVNKNLTKPMTEAIVRNAVKQSAAVTAATQRALSGVVSPVPAPQSRGSGRWEEGSWGAPLAPRRYRVFVPAGATASRRAPMLVLLHGCGQDAASFAAVTRAAAVARESGWVVLLPEQSSQANAQRCWNWFRPAAQGAVEAGLLMTLIDQACRRHPVAADRISVLGLSAGGAMALMLGLRYPSRFAAVGSHSGAVPWSASNAAQAARAMRGQRGPDAKTMQALRFGLAGRRPPPLLLLHGDADHMVDFSNATAAAGMWLHLQPEGTPPLAGVPSRRIQRGMRHAIDVFDWYEGSSPYLRLVRVEGLGHAWSGGAGGHAFSDPAGPDGLKLALRFFLAVGV</sequence>
<dbReference type="STRING" id="1796606.A2G96_30105"/>
<dbReference type="AlphaFoldDB" id="A0A142JV74"/>
<name>A0A142JV74_9BURK</name>
<dbReference type="PANTHER" id="PTHR43037:SF1">
    <property type="entry name" value="BLL1128 PROTEIN"/>
    <property type="match status" value="1"/>
</dbReference>
<organism evidence="3 4">
    <name type="scientific">Cupriavidus nantongensis</name>
    <dbReference type="NCBI Taxonomy" id="1796606"/>
    <lineage>
        <taxon>Bacteria</taxon>
        <taxon>Pseudomonadati</taxon>
        <taxon>Pseudomonadota</taxon>
        <taxon>Betaproteobacteria</taxon>
        <taxon>Burkholderiales</taxon>
        <taxon>Burkholderiaceae</taxon>
        <taxon>Cupriavidus</taxon>
    </lineage>
</organism>
<dbReference type="NCBIfam" id="TIGR01840">
    <property type="entry name" value="esterase_phb"/>
    <property type="match status" value="1"/>
</dbReference>
<dbReference type="OrthoDB" id="9767239at2"/>
<accession>A0A142JV74</accession>